<name>A0A2G5ICC2_CERBT</name>
<dbReference type="EMBL" id="LKMD01000100">
    <property type="protein sequence ID" value="PIB02419.1"/>
    <property type="molecule type" value="Genomic_DNA"/>
</dbReference>
<dbReference type="SUPFAM" id="SSF51445">
    <property type="entry name" value="(Trans)glycosidases"/>
    <property type="match status" value="1"/>
</dbReference>
<feature type="domain" description="Glycoside-hydrolase family GH114 TIM-barrel" evidence="4">
    <location>
        <begin position="72"/>
        <end position="302"/>
    </location>
</feature>
<reference evidence="6 8" key="2">
    <citation type="submission" date="2023-09" db="EMBL/GenBank/DDBJ databases">
        <title>Complete-Gapless Cercospora beticola genome.</title>
        <authorList>
            <person name="Wyatt N.A."/>
            <person name="Spanner R.E."/>
            <person name="Bolton M.D."/>
        </authorList>
    </citation>
    <scope>NUCLEOTIDE SEQUENCE [LARGE SCALE GENOMIC DNA]</scope>
    <source>
        <strain evidence="6">Cb09-40</strain>
    </source>
</reference>
<dbReference type="EMBL" id="CP134184">
    <property type="protein sequence ID" value="WPA96903.1"/>
    <property type="molecule type" value="Genomic_DNA"/>
</dbReference>
<proteinExistence type="predicted"/>
<protein>
    <recommendedName>
        <fullName evidence="2">alpha-galactosidase</fullName>
        <ecNumber evidence="2">3.2.1.22</ecNumber>
    </recommendedName>
</protein>
<keyword evidence="8" id="KW-1185">Reference proteome</keyword>
<dbReference type="PANTHER" id="PTHR35273:SF2">
    <property type="entry name" value="ALPHA-GALACTOSIDASE"/>
    <property type="match status" value="1"/>
</dbReference>
<dbReference type="EC" id="3.2.1.22" evidence="2"/>
<comment type="catalytic activity">
    <reaction evidence="1">
        <text>Hydrolysis of terminal, non-reducing alpha-D-galactose residues in alpha-D-galactosides, including galactose oligosaccharides, galactomannans and galactolipids.</text>
        <dbReference type="EC" id="3.2.1.22"/>
    </reaction>
</comment>
<dbReference type="Pfam" id="PF03537">
    <property type="entry name" value="Glyco_hydro_114"/>
    <property type="match status" value="1"/>
</dbReference>
<evidence type="ECO:0000256" key="1">
    <source>
        <dbReference type="ARBA" id="ARBA00001255"/>
    </source>
</evidence>
<accession>A0A2G5ICC2</accession>
<feature type="signal peptide" evidence="3">
    <location>
        <begin position="1"/>
        <end position="21"/>
    </location>
</feature>
<dbReference type="PANTHER" id="PTHR35273">
    <property type="entry name" value="ALPHA-1,4 POLYGALACTOSAMINIDASE, PUTATIVE (AFU_ORTHOLOGUE AFUA_3G07890)-RELATED"/>
    <property type="match status" value="1"/>
</dbReference>
<feature type="chain" id="PRO_5013922398" description="alpha-galactosidase" evidence="3">
    <location>
        <begin position="22"/>
        <end position="308"/>
    </location>
</feature>
<dbReference type="Proteomes" id="UP000230605">
    <property type="component" value="Chromosome 1"/>
</dbReference>
<gene>
    <name evidence="5" type="ORF">CB0940_01465</name>
    <name evidence="6" type="ORF">RHO25_001511</name>
</gene>
<evidence type="ECO:0000256" key="2">
    <source>
        <dbReference type="ARBA" id="ARBA00012755"/>
    </source>
</evidence>
<dbReference type="InterPro" id="IPR004352">
    <property type="entry name" value="GH114_TIM-barrel"/>
</dbReference>
<organism evidence="5 7">
    <name type="scientific">Cercospora beticola</name>
    <name type="common">Sugarbeet leaf spot fungus</name>
    <dbReference type="NCBI Taxonomy" id="122368"/>
    <lineage>
        <taxon>Eukaryota</taxon>
        <taxon>Fungi</taxon>
        <taxon>Dikarya</taxon>
        <taxon>Ascomycota</taxon>
        <taxon>Pezizomycotina</taxon>
        <taxon>Dothideomycetes</taxon>
        <taxon>Dothideomycetidae</taxon>
        <taxon>Mycosphaerellales</taxon>
        <taxon>Mycosphaerellaceae</taxon>
        <taxon>Cercospora</taxon>
    </lineage>
</organism>
<keyword evidence="3" id="KW-0732">Signal</keyword>
<reference evidence="5 7" key="1">
    <citation type="submission" date="2015-10" db="EMBL/GenBank/DDBJ databases">
        <title>The cercosporin biosynthetic gene cluster was horizontally transferred to several fungal lineages and shown to be expanded in Cercospora beticola based on microsynteny with recipient genomes.</title>
        <authorList>
            <person name="De Jonge R."/>
            <person name="Ebert M.K."/>
            <person name="Suttle J.C."/>
            <person name="Jurick Ii W.M."/>
            <person name="Secor G.A."/>
            <person name="Thomma B.P."/>
            <person name="Van De Peer Y."/>
            <person name="Bolton M.D."/>
        </authorList>
    </citation>
    <scope>NUCLEOTIDE SEQUENCE [LARGE SCALE GENOMIC DNA]</scope>
    <source>
        <strain evidence="5 7">09-40</strain>
    </source>
</reference>
<dbReference type="OrthoDB" id="2108802at2759"/>
<evidence type="ECO:0000259" key="4">
    <source>
        <dbReference type="Pfam" id="PF03537"/>
    </source>
</evidence>
<sequence length="308" mass="34257">MVKTISRSGLLALQFSSLCLANNLELQQILGALSPLKDWLSPDWNYDTPTNTGSTPSNTQSSDLWKPTAGQSWNIQLLKVPDVSAAEDNAYSVWDFDMALASSSLVESFHAKGRRVICYFSAGSVEDYRSDAGDFPKEAVGKVMDGWPDEKWVDVRSQGVRDIMKKRIDEAKSKGCDGVDPDNIDGYQNDSGFDMTEDDAVDFIRFLAQTAHEAGLAYGLKNGDDALVNRVVDVSQWEINEECVHYKECDSYRPFIDANKPVFHIEYPDDAPDLSVDEFKKQSCSDPDARGFSTLIKQRDLTGEAMTC</sequence>
<dbReference type="InterPro" id="IPR013785">
    <property type="entry name" value="Aldolase_TIM"/>
</dbReference>
<evidence type="ECO:0000313" key="5">
    <source>
        <dbReference type="EMBL" id="PIB02419.1"/>
    </source>
</evidence>
<evidence type="ECO:0000313" key="8">
    <source>
        <dbReference type="Proteomes" id="UP001302367"/>
    </source>
</evidence>
<dbReference type="Gene3D" id="3.20.20.70">
    <property type="entry name" value="Aldolase class I"/>
    <property type="match status" value="1"/>
</dbReference>
<evidence type="ECO:0000256" key="3">
    <source>
        <dbReference type="SAM" id="SignalP"/>
    </source>
</evidence>
<evidence type="ECO:0000313" key="7">
    <source>
        <dbReference type="Proteomes" id="UP000230605"/>
    </source>
</evidence>
<dbReference type="AlphaFoldDB" id="A0A2G5ICC2"/>
<dbReference type="Proteomes" id="UP001302367">
    <property type="component" value="Chromosome 1"/>
</dbReference>
<dbReference type="InterPro" id="IPR017853">
    <property type="entry name" value="GH"/>
</dbReference>
<dbReference type="GO" id="GO:0004557">
    <property type="term" value="F:alpha-galactosidase activity"/>
    <property type="evidence" value="ECO:0007669"/>
    <property type="project" value="UniProtKB-EC"/>
</dbReference>
<evidence type="ECO:0000313" key="6">
    <source>
        <dbReference type="EMBL" id="WPA96903.1"/>
    </source>
</evidence>